<sequence length="20" mass="2179">MLDLSSDALTWSVDATQTPK</sequence>
<reference evidence="1 2" key="1">
    <citation type="journal article" date="2018" name="Front. Plant Sci.">
        <title>Red Clover (Trifolium pratense) and Zigzag Clover (T. medium) - A Picture of Genomic Similarities and Differences.</title>
        <authorList>
            <person name="Dluhosova J."/>
            <person name="Istvanek J."/>
            <person name="Nedelnik J."/>
            <person name="Repkova J."/>
        </authorList>
    </citation>
    <scope>NUCLEOTIDE SEQUENCE [LARGE SCALE GENOMIC DNA]</scope>
    <source>
        <strain evidence="2">cv. 10/8</strain>
        <tissue evidence="1">Leaf</tissue>
    </source>
</reference>
<organism evidence="1 2">
    <name type="scientific">Trifolium medium</name>
    <dbReference type="NCBI Taxonomy" id="97028"/>
    <lineage>
        <taxon>Eukaryota</taxon>
        <taxon>Viridiplantae</taxon>
        <taxon>Streptophyta</taxon>
        <taxon>Embryophyta</taxon>
        <taxon>Tracheophyta</taxon>
        <taxon>Spermatophyta</taxon>
        <taxon>Magnoliopsida</taxon>
        <taxon>eudicotyledons</taxon>
        <taxon>Gunneridae</taxon>
        <taxon>Pentapetalae</taxon>
        <taxon>rosids</taxon>
        <taxon>fabids</taxon>
        <taxon>Fabales</taxon>
        <taxon>Fabaceae</taxon>
        <taxon>Papilionoideae</taxon>
        <taxon>50 kb inversion clade</taxon>
        <taxon>NPAAA clade</taxon>
        <taxon>Hologalegina</taxon>
        <taxon>IRL clade</taxon>
        <taxon>Trifolieae</taxon>
        <taxon>Trifolium</taxon>
    </lineage>
</organism>
<evidence type="ECO:0000313" key="1">
    <source>
        <dbReference type="EMBL" id="MCI16098.1"/>
    </source>
</evidence>
<accession>A0A392PVG9</accession>
<dbReference type="EMBL" id="LXQA010099401">
    <property type="protein sequence ID" value="MCI16098.1"/>
    <property type="molecule type" value="Genomic_DNA"/>
</dbReference>
<protein>
    <submittedName>
        <fullName evidence="1">Uncharacterized protein</fullName>
    </submittedName>
</protein>
<comment type="caution">
    <text evidence="1">The sequence shown here is derived from an EMBL/GenBank/DDBJ whole genome shotgun (WGS) entry which is preliminary data.</text>
</comment>
<keyword evidence="2" id="KW-1185">Reference proteome</keyword>
<dbReference type="AlphaFoldDB" id="A0A392PVG9"/>
<evidence type="ECO:0000313" key="2">
    <source>
        <dbReference type="Proteomes" id="UP000265520"/>
    </source>
</evidence>
<proteinExistence type="predicted"/>
<name>A0A392PVG9_9FABA</name>
<dbReference type="Proteomes" id="UP000265520">
    <property type="component" value="Unassembled WGS sequence"/>
</dbReference>
<feature type="non-terminal residue" evidence="1">
    <location>
        <position position="20"/>
    </location>
</feature>